<sequence length="256" mass="29529">MTGEKRATIIIVHGAFEHAGRYSHLVKKLEQDGFEVKINDLPGQGRSEGKKGHIRSFNDYIQKVSEWVEEADEDLPVFLLGHSMGGLIVTRTLQQLKIHVDGVILSSPAFSIKNGASKPMEVLSRGLNIVWPSFRVSSSLAPETVTTNQEMIDSDRSDPLIIDKVSIRWYIEFQRSIKKAFKEVKSFPDLPLLIMQAGDDLIVDRQQTYQWFNLVCTSEKSYKEWPGFYHEIFNEVKWQQSYLYLYNFIQQQLIKQ</sequence>
<dbReference type="RefSeq" id="WP_188378818.1">
    <property type="nucleotide sequence ID" value="NZ_BMEL01000004.1"/>
</dbReference>
<dbReference type="InterPro" id="IPR051044">
    <property type="entry name" value="MAG_DAG_Lipase"/>
</dbReference>
<reference evidence="2" key="2">
    <citation type="submission" date="2020-09" db="EMBL/GenBank/DDBJ databases">
        <authorList>
            <person name="Sun Q."/>
            <person name="Zhou Y."/>
        </authorList>
    </citation>
    <scope>NUCLEOTIDE SEQUENCE</scope>
    <source>
        <strain evidence="2">CGMCC 1.12153</strain>
    </source>
</reference>
<organism evidence="2 3">
    <name type="scientific">Halobacillus andaensis</name>
    <dbReference type="NCBI Taxonomy" id="1176239"/>
    <lineage>
        <taxon>Bacteria</taxon>
        <taxon>Bacillati</taxon>
        <taxon>Bacillota</taxon>
        <taxon>Bacilli</taxon>
        <taxon>Bacillales</taxon>
        <taxon>Bacillaceae</taxon>
        <taxon>Halobacillus</taxon>
    </lineage>
</organism>
<dbReference type="PANTHER" id="PTHR11614">
    <property type="entry name" value="PHOSPHOLIPASE-RELATED"/>
    <property type="match status" value="1"/>
</dbReference>
<evidence type="ECO:0000313" key="2">
    <source>
        <dbReference type="EMBL" id="GGF33016.1"/>
    </source>
</evidence>
<name>A0A917EY32_HALAA</name>
<dbReference type="Pfam" id="PF12146">
    <property type="entry name" value="Hydrolase_4"/>
    <property type="match status" value="1"/>
</dbReference>
<proteinExistence type="predicted"/>
<dbReference type="EMBL" id="BMEL01000004">
    <property type="protein sequence ID" value="GGF33016.1"/>
    <property type="molecule type" value="Genomic_DNA"/>
</dbReference>
<dbReference type="AlphaFoldDB" id="A0A917EY32"/>
<dbReference type="InterPro" id="IPR029058">
    <property type="entry name" value="AB_hydrolase_fold"/>
</dbReference>
<reference evidence="2" key="1">
    <citation type="journal article" date="2014" name="Int. J. Syst. Evol. Microbiol.">
        <title>Complete genome sequence of Corynebacterium casei LMG S-19264T (=DSM 44701T), isolated from a smear-ripened cheese.</title>
        <authorList>
            <consortium name="US DOE Joint Genome Institute (JGI-PGF)"/>
            <person name="Walter F."/>
            <person name="Albersmeier A."/>
            <person name="Kalinowski J."/>
            <person name="Ruckert C."/>
        </authorList>
    </citation>
    <scope>NUCLEOTIDE SEQUENCE</scope>
    <source>
        <strain evidence="2">CGMCC 1.12153</strain>
    </source>
</reference>
<feature type="domain" description="Serine aminopeptidase S33" evidence="1">
    <location>
        <begin position="4"/>
        <end position="236"/>
    </location>
</feature>
<keyword evidence="3" id="KW-1185">Reference proteome</keyword>
<evidence type="ECO:0000313" key="3">
    <source>
        <dbReference type="Proteomes" id="UP000660110"/>
    </source>
</evidence>
<dbReference type="Proteomes" id="UP000660110">
    <property type="component" value="Unassembled WGS sequence"/>
</dbReference>
<dbReference type="InterPro" id="IPR022742">
    <property type="entry name" value="Hydrolase_4"/>
</dbReference>
<dbReference type="Gene3D" id="3.40.50.1820">
    <property type="entry name" value="alpha/beta hydrolase"/>
    <property type="match status" value="1"/>
</dbReference>
<gene>
    <name evidence="2" type="primary">ytpA</name>
    <name evidence="2" type="ORF">GCM10010954_35230</name>
</gene>
<protein>
    <submittedName>
        <fullName evidence="2">Phospholipase YtpA</fullName>
    </submittedName>
</protein>
<evidence type="ECO:0000259" key="1">
    <source>
        <dbReference type="Pfam" id="PF12146"/>
    </source>
</evidence>
<comment type="caution">
    <text evidence="2">The sequence shown here is derived from an EMBL/GenBank/DDBJ whole genome shotgun (WGS) entry which is preliminary data.</text>
</comment>
<dbReference type="SUPFAM" id="SSF53474">
    <property type="entry name" value="alpha/beta-Hydrolases"/>
    <property type="match status" value="1"/>
</dbReference>
<accession>A0A917EY32</accession>